<keyword evidence="3" id="KW-1185">Reference proteome</keyword>
<reference evidence="3" key="1">
    <citation type="journal article" date="2011" name="Genome Biol.">
        <title>Comparative genomics of the social amoebae Dictyostelium discoideum and Dictyostelium purpureum.</title>
        <authorList>
            <consortium name="US DOE Joint Genome Institute (JGI-PGF)"/>
            <person name="Sucgang R."/>
            <person name="Kuo A."/>
            <person name="Tian X."/>
            <person name="Salerno W."/>
            <person name="Parikh A."/>
            <person name="Feasley C.L."/>
            <person name="Dalin E."/>
            <person name="Tu H."/>
            <person name="Huang E."/>
            <person name="Barry K."/>
            <person name="Lindquist E."/>
            <person name="Shapiro H."/>
            <person name="Bruce D."/>
            <person name="Schmutz J."/>
            <person name="Salamov A."/>
            <person name="Fey P."/>
            <person name="Gaudet P."/>
            <person name="Anjard C."/>
            <person name="Babu M.M."/>
            <person name="Basu S."/>
            <person name="Bushmanova Y."/>
            <person name="van der Wel H."/>
            <person name="Katoh-Kurasawa M."/>
            <person name="Dinh C."/>
            <person name="Coutinho P.M."/>
            <person name="Saito T."/>
            <person name="Elias M."/>
            <person name="Schaap P."/>
            <person name="Kay R.R."/>
            <person name="Henrissat B."/>
            <person name="Eichinger L."/>
            <person name="Rivero F."/>
            <person name="Putnam N.H."/>
            <person name="West C.M."/>
            <person name="Loomis W.F."/>
            <person name="Chisholm R.L."/>
            <person name="Shaulsky G."/>
            <person name="Strassmann J.E."/>
            <person name="Queller D.C."/>
            <person name="Kuspa A."/>
            <person name="Grigoriev I.V."/>
        </authorList>
    </citation>
    <scope>NUCLEOTIDE SEQUENCE [LARGE SCALE GENOMIC DNA]</scope>
    <source>
        <strain evidence="3">QSDP1</strain>
    </source>
</reference>
<feature type="region of interest" description="Disordered" evidence="1">
    <location>
        <begin position="1"/>
        <end position="35"/>
    </location>
</feature>
<feature type="compositionally biased region" description="Low complexity" evidence="1">
    <location>
        <begin position="10"/>
        <end position="29"/>
    </location>
</feature>
<evidence type="ECO:0000313" key="3">
    <source>
        <dbReference type="Proteomes" id="UP000001064"/>
    </source>
</evidence>
<evidence type="ECO:0000256" key="1">
    <source>
        <dbReference type="SAM" id="MobiDB-lite"/>
    </source>
</evidence>
<proteinExistence type="predicted"/>
<organism evidence="2 3">
    <name type="scientific">Dictyostelium purpureum</name>
    <name type="common">Slime mold</name>
    <dbReference type="NCBI Taxonomy" id="5786"/>
    <lineage>
        <taxon>Eukaryota</taxon>
        <taxon>Amoebozoa</taxon>
        <taxon>Evosea</taxon>
        <taxon>Eumycetozoa</taxon>
        <taxon>Dictyostelia</taxon>
        <taxon>Dictyosteliales</taxon>
        <taxon>Dictyosteliaceae</taxon>
        <taxon>Dictyostelium</taxon>
    </lineage>
</organism>
<name>F1A065_DICPU</name>
<dbReference type="EMBL" id="GL871331">
    <property type="protein sequence ID" value="EGC30412.1"/>
    <property type="molecule type" value="Genomic_DNA"/>
</dbReference>
<sequence length="69" mass="7759">MSNTRSVLASSNSNLNGNPNSTSSTTTSLSKEEFSRNKIIEEIRDEYERKISAIVFCLQEKSEENTDLN</sequence>
<accession>F1A065</accession>
<dbReference type="RefSeq" id="XP_003293057.1">
    <property type="nucleotide sequence ID" value="XM_003293009.1"/>
</dbReference>
<gene>
    <name evidence="2" type="ORF">DICPUDRAFT_157859</name>
</gene>
<dbReference type="AlphaFoldDB" id="F1A065"/>
<evidence type="ECO:0000313" key="2">
    <source>
        <dbReference type="EMBL" id="EGC30412.1"/>
    </source>
</evidence>
<dbReference type="Proteomes" id="UP000001064">
    <property type="component" value="Unassembled WGS sequence"/>
</dbReference>
<dbReference type="InParanoid" id="F1A065"/>
<dbReference type="KEGG" id="dpp:DICPUDRAFT_157859"/>
<protein>
    <submittedName>
        <fullName evidence="2">Uncharacterized protein</fullName>
    </submittedName>
</protein>
<dbReference type="GeneID" id="10510532"/>
<dbReference type="VEuPathDB" id="AmoebaDB:DICPUDRAFT_157859"/>